<gene>
    <name evidence="2" type="ORF">DMAD_00694</name>
</gene>
<protein>
    <submittedName>
        <fullName evidence="2">Uncharacterized protein</fullName>
    </submittedName>
</protein>
<dbReference type="EMBL" id="AP029266">
    <property type="protein sequence ID" value="BFG00773.1"/>
    <property type="molecule type" value="Genomic_DNA"/>
</dbReference>
<evidence type="ECO:0000256" key="1">
    <source>
        <dbReference type="SAM" id="MobiDB-lite"/>
    </source>
</evidence>
<evidence type="ECO:0000313" key="2">
    <source>
        <dbReference type="EMBL" id="BFG00773.1"/>
    </source>
</evidence>
<dbReference type="Proteomes" id="UP001500889">
    <property type="component" value="Chromosome A"/>
</dbReference>
<proteinExistence type="predicted"/>
<name>A0AAU9FXA6_DROMD</name>
<sequence length="88" mass="9812">MEKDPPRGDRPIKRCGDSSGQPTNVKRRKMGRTSEEIISGIWEIIDNTPSCSHEDVVAKLIGPLLHQFDKELAMALSNESAEAQKRIP</sequence>
<keyword evidence="3" id="KW-1185">Reference proteome</keyword>
<feature type="region of interest" description="Disordered" evidence="1">
    <location>
        <begin position="1"/>
        <end position="32"/>
    </location>
</feature>
<organism evidence="2 3">
    <name type="scientific">Drosophila madeirensis</name>
    <name type="common">Fruit fly</name>
    <dbReference type="NCBI Taxonomy" id="30013"/>
    <lineage>
        <taxon>Eukaryota</taxon>
        <taxon>Metazoa</taxon>
        <taxon>Ecdysozoa</taxon>
        <taxon>Arthropoda</taxon>
        <taxon>Hexapoda</taxon>
        <taxon>Insecta</taxon>
        <taxon>Pterygota</taxon>
        <taxon>Neoptera</taxon>
        <taxon>Endopterygota</taxon>
        <taxon>Diptera</taxon>
        <taxon>Brachycera</taxon>
        <taxon>Muscomorpha</taxon>
        <taxon>Ephydroidea</taxon>
        <taxon>Drosophilidae</taxon>
        <taxon>Drosophila</taxon>
        <taxon>Sophophora</taxon>
    </lineage>
</organism>
<dbReference type="AlphaFoldDB" id="A0AAU9FXA6"/>
<accession>A0AAU9FXA6</accession>
<evidence type="ECO:0000313" key="3">
    <source>
        <dbReference type="Proteomes" id="UP001500889"/>
    </source>
</evidence>
<reference evidence="2 3" key="1">
    <citation type="submission" date="2024-02" db="EMBL/GenBank/DDBJ databases">
        <title>A chromosome-level genome assembly of Drosophila madeirensis, a fruit fly species endemic to Madeira island.</title>
        <authorList>
            <person name="Tomihara K."/>
            <person name="Llopart A."/>
            <person name="Yamamoto D."/>
        </authorList>
    </citation>
    <scope>NUCLEOTIDE SEQUENCE [LARGE SCALE GENOMIC DNA]</scope>
    <source>
        <strain evidence="2 3">RF1</strain>
    </source>
</reference>
<feature type="compositionally biased region" description="Basic and acidic residues" evidence="1">
    <location>
        <begin position="1"/>
        <end position="16"/>
    </location>
</feature>